<keyword evidence="2" id="KW-0862">Zinc</keyword>
<evidence type="ECO:0000256" key="3">
    <source>
        <dbReference type="SAM" id="MobiDB-lite"/>
    </source>
</evidence>
<dbReference type="GO" id="GO:0015074">
    <property type="term" value="P:DNA integration"/>
    <property type="evidence" value="ECO:0007669"/>
    <property type="project" value="InterPro"/>
</dbReference>
<dbReference type="PROSITE" id="PS50158">
    <property type="entry name" value="ZF_CCHC"/>
    <property type="match status" value="1"/>
</dbReference>
<sequence>MKKEKEVNTVHLTTNAPKRHYPKPNSSATANKGNTKVNSPPKGSNALAVNKTNVFKCYFCERTGHLKRECHKYKRWVEKKKTKGKSNSVSVCFESSSINIPSNSWWIDTRSSIHIANSLQDFISQIKPSRDHDHVFVGNGKKVVVLAVGSVQLQLVSGFSLVLKDVAYVPSMRRNLILVSRLVREKFIFVFSEVGFILNFNKSEVGNGSTRSLNLLEIIHTDIYGLFPVPTIECHRYFITFIDDFSRFCYIYLIQNKSSAFEVFKIFKTKVENQLDLKIKVLRSDRGGESYDKYDEQGRHPSPLTRFLQDCGIIAQYTNPGTPQENGVSERRNRTLKDMVRSMICNTDLPKFLWGDAIKTANYILNRCPSKSVPKTPFELWNKRKPSLNHLHVWGCRAEAKVYNPELAKLDPKTVSCRVIGYADRAKGFRFYCPNYVNRIVEIGKARFIEHDDNEGVNKDFVFEEEGEIGAVFFCKNNKRSAGLKHMKVKYLLVREKVREGLTTIISTLQK</sequence>
<evidence type="ECO:0000256" key="2">
    <source>
        <dbReference type="PROSITE-ProRule" id="PRU00047"/>
    </source>
</evidence>
<dbReference type="EMBL" id="JAJFAZ020000008">
    <property type="protein sequence ID" value="KAI5312424.1"/>
    <property type="molecule type" value="Genomic_DNA"/>
</dbReference>
<evidence type="ECO:0000259" key="5">
    <source>
        <dbReference type="PROSITE" id="PS50994"/>
    </source>
</evidence>
<dbReference type="GO" id="GO:0008270">
    <property type="term" value="F:zinc ion binding"/>
    <property type="evidence" value="ECO:0007669"/>
    <property type="project" value="UniProtKB-KW"/>
</dbReference>
<dbReference type="Pfam" id="PF00665">
    <property type="entry name" value="rve"/>
    <property type="match status" value="1"/>
</dbReference>
<evidence type="ECO:0000313" key="6">
    <source>
        <dbReference type="EMBL" id="KAI5312424.1"/>
    </source>
</evidence>
<evidence type="ECO:0008006" key="8">
    <source>
        <dbReference type="Google" id="ProtNLM"/>
    </source>
</evidence>
<dbReference type="GO" id="GO:0003676">
    <property type="term" value="F:nucleic acid binding"/>
    <property type="evidence" value="ECO:0007669"/>
    <property type="project" value="InterPro"/>
</dbReference>
<dbReference type="Proteomes" id="UP001054821">
    <property type="component" value="Chromosome 8"/>
</dbReference>
<feature type="domain" description="Integrase catalytic" evidence="5">
    <location>
        <begin position="211"/>
        <end position="385"/>
    </location>
</feature>
<keyword evidence="2" id="KW-0863">Zinc-finger</keyword>
<dbReference type="Pfam" id="PF25597">
    <property type="entry name" value="SH3_retrovirus"/>
    <property type="match status" value="1"/>
</dbReference>
<dbReference type="InterPro" id="IPR001584">
    <property type="entry name" value="Integrase_cat-core"/>
</dbReference>
<keyword evidence="7" id="KW-1185">Reference proteome</keyword>
<dbReference type="InterPro" id="IPR036397">
    <property type="entry name" value="RNaseH_sf"/>
</dbReference>
<evidence type="ECO:0000313" key="7">
    <source>
        <dbReference type="Proteomes" id="UP001054821"/>
    </source>
</evidence>
<evidence type="ECO:0000259" key="4">
    <source>
        <dbReference type="PROSITE" id="PS50158"/>
    </source>
</evidence>
<evidence type="ECO:0000256" key="1">
    <source>
        <dbReference type="ARBA" id="ARBA00022670"/>
    </source>
</evidence>
<proteinExistence type="predicted"/>
<dbReference type="PANTHER" id="PTHR42648">
    <property type="entry name" value="TRANSPOSASE, PUTATIVE-RELATED"/>
    <property type="match status" value="1"/>
</dbReference>
<dbReference type="PANTHER" id="PTHR42648:SF28">
    <property type="entry name" value="TRANSPOSON-ENCODED PROTEIN WITH RIBONUCLEASE H-LIKE AND RETROVIRUS ZINC FINGER-LIKE DOMAINS"/>
    <property type="match status" value="1"/>
</dbReference>
<accession>A0AAD4UUN8</accession>
<dbReference type="AlphaFoldDB" id="A0AAD4UUN8"/>
<keyword evidence="2" id="KW-0479">Metal-binding</keyword>
<reference evidence="6 7" key="1">
    <citation type="journal article" date="2022" name="G3 (Bethesda)">
        <title>Whole-genome sequence and methylome profiling of the almond [Prunus dulcis (Mill.) D.A. Webb] cultivar 'Nonpareil'.</title>
        <authorList>
            <person name="D'Amico-Willman K.M."/>
            <person name="Ouma W.Z."/>
            <person name="Meulia T."/>
            <person name="Sideli G.M."/>
            <person name="Gradziel T.M."/>
            <person name="Fresnedo-Ramirez J."/>
        </authorList>
    </citation>
    <scope>NUCLEOTIDE SEQUENCE [LARGE SCALE GENOMIC DNA]</scope>
    <source>
        <strain evidence="6">Clone GOH B32 T37-40</strain>
    </source>
</reference>
<feature type="region of interest" description="Disordered" evidence="3">
    <location>
        <begin position="1"/>
        <end position="45"/>
    </location>
</feature>
<feature type="domain" description="CCHC-type" evidence="4">
    <location>
        <begin position="56"/>
        <end position="70"/>
    </location>
</feature>
<name>A0AAD4UUN8_PRUDU</name>
<dbReference type="SUPFAM" id="SSF53098">
    <property type="entry name" value="Ribonuclease H-like"/>
    <property type="match status" value="1"/>
</dbReference>
<dbReference type="InterPro" id="IPR054722">
    <property type="entry name" value="PolX-like_BBD"/>
</dbReference>
<dbReference type="GO" id="GO:0008233">
    <property type="term" value="F:peptidase activity"/>
    <property type="evidence" value="ECO:0007669"/>
    <property type="project" value="UniProtKB-KW"/>
</dbReference>
<keyword evidence="1" id="KW-0378">Hydrolase</keyword>
<dbReference type="Gene3D" id="3.30.420.10">
    <property type="entry name" value="Ribonuclease H-like superfamily/Ribonuclease H"/>
    <property type="match status" value="1"/>
</dbReference>
<dbReference type="InterPro" id="IPR039537">
    <property type="entry name" value="Retrotran_Ty1/copia-like"/>
</dbReference>
<dbReference type="InterPro" id="IPR057670">
    <property type="entry name" value="SH3_retrovirus"/>
</dbReference>
<dbReference type="InterPro" id="IPR012337">
    <property type="entry name" value="RNaseH-like_sf"/>
</dbReference>
<comment type="caution">
    <text evidence="6">The sequence shown here is derived from an EMBL/GenBank/DDBJ whole genome shotgun (WGS) entry which is preliminary data.</text>
</comment>
<dbReference type="PROSITE" id="PS50994">
    <property type="entry name" value="INTEGRASE"/>
    <property type="match status" value="1"/>
</dbReference>
<dbReference type="Pfam" id="PF22936">
    <property type="entry name" value="Pol_BBD"/>
    <property type="match status" value="1"/>
</dbReference>
<dbReference type="GO" id="GO:0006508">
    <property type="term" value="P:proteolysis"/>
    <property type="evidence" value="ECO:0007669"/>
    <property type="project" value="UniProtKB-KW"/>
</dbReference>
<keyword evidence="1" id="KW-0645">Protease</keyword>
<dbReference type="InterPro" id="IPR001878">
    <property type="entry name" value="Znf_CCHC"/>
</dbReference>
<protein>
    <recommendedName>
        <fullName evidence="8">Retrovirus-related Pol polyprotein from transposon TNT 1-94</fullName>
    </recommendedName>
</protein>
<gene>
    <name evidence="6" type="ORF">L3X38_041597</name>
</gene>
<feature type="compositionally biased region" description="Polar residues" evidence="3">
    <location>
        <begin position="24"/>
        <end position="42"/>
    </location>
</feature>
<dbReference type="SUPFAM" id="SSF57756">
    <property type="entry name" value="Retrovirus zinc finger-like domains"/>
    <property type="match status" value="1"/>
</dbReference>
<organism evidence="6 7">
    <name type="scientific">Prunus dulcis</name>
    <name type="common">Almond</name>
    <name type="synonym">Amygdalus dulcis</name>
    <dbReference type="NCBI Taxonomy" id="3755"/>
    <lineage>
        <taxon>Eukaryota</taxon>
        <taxon>Viridiplantae</taxon>
        <taxon>Streptophyta</taxon>
        <taxon>Embryophyta</taxon>
        <taxon>Tracheophyta</taxon>
        <taxon>Spermatophyta</taxon>
        <taxon>Magnoliopsida</taxon>
        <taxon>eudicotyledons</taxon>
        <taxon>Gunneridae</taxon>
        <taxon>Pentapetalae</taxon>
        <taxon>rosids</taxon>
        <taxon>fabids</taxon>
        <taxon>Rosales</taxon>
        <taxon>Rosaceae</taxon>
        <taxon>Amygdaloideae</taxon>
        <taxon>Amygdaleae</taxon>
        <taxon>Prunus</taxon>
    </lineage>
</organism>
<dbReference type="InterPro" id="IPR036875">
    <property type="entry name" value="Znf_CCHC_sf"/>
</dbReference>